<dbReference type="PANTHER" id="PTHR47481:SF31">
    <property type="entry name" value="OS01G0873500 PROTEIN"/>
    <property type="match status" value="1"/>
</dbReference>
<proteinExistence type="predicted"/>
<dbReference type="InterPro" id="IPR036875">
    <property type="entry name" value="Znf_CCHC_sf"/>
</dbReference>
<keyword evidence="3" id="KW-1185">Reference proteome</keyword>
<dbReference type="Pfam" id="PF14223">
    <property type="entry name" value="Retrotran_gag_2"/>
    <property type="match status" value="1"/>
</dbReference>
<protein>
    <submittedName>
        <fullName evidence="2">Retrovirus-related Pol polyprotein from transposon TNT 1-94</fullName>
    </submittedName>
</protein>
<gene>
    <name evidence="2" type="ORF">MA16_Dca000266</name>
</gene>
<name>A0A2I0WTC9_9ASPA</name>
<dbReference type="SUPFAM" id="SSF57756">
    <property type="entry name" value="Retrovirus zinc finger-like domains"/>
    <property type="match status" value="1"/>
</dbReference>
<dbReference type="PANTHER" id="PTHR47481">
    <property type="match status" value="1"/>
</dbReference>
<reference evidence="2 3" key="2">
    <citation type="journal article" date="2017" name="Nature">
        <title>The Apostasia genome and the evolution of orchids.</title>
        <authorList>
            <person name="Zhang G.Q."/>
            <person name="Liu K.W."/>
            <person name="Li Z."/>
            <person name="Lohaus R."/>
            <person name="Hsiao Y.Y."/>
            <person name="Niu S.C."/>
            <person name="Wang J.Y."/>
            <person name="Lin Y.C."/>
            <person name="Xu Q."/>
            <person name="Chen L.J."/>
            <person name="Yoshida K."/>
            <person name="Fujiwara S."/>
            <person name="Wang Z.W."/>
            <person name="Zhang Y.Q."/>
            <person name="Mitsuda N."/>
            <person name="Wang M."/>
            <person name="Liu G.H."/>
            <person name="Pecoraro L."/>
            <person name="Huang H.X."/>
            <person name="Xiao X.J."/>
            <person name="Lin M."/>
            <person name="Wu X.Y."/>
            <person name="Wu W.L."/>
            <person name="Chen Y.Y."/>
            <person name="Chang S.B."/>
            <person name="Sakamoto S."/>
            <person name="Ohme-Takagi M."/>
            <person name="Yagi M."/>
            <person name="Zeng S.J."/>
            <person name="Shen C.Y."/>
            <person name="Yeh C.M."/>
            <person name="Luo Y.B."/>
            <person name="Tsai W.C."/>
            <person name="Van de Peer Y."/>
            <person name="Liu Z.J."/>
        </authorList>
    </citation>
    <scope>NUCLEOTIDE SEQUENCE [LARGE SCALE GENOMIC DNA]</scope>
    <source>
        <tissue evidence="2">The whole plant</tissue>
    </source>
</reference>
<organism evidence="2 3">
    <name type="scientific">Dendrobium catenatum</name>
    <dbReference type="NCBI Taxonomy" id="906689"/>
    <lineage>
        <taxon>Eukaryota</taxon>
        <taxon>Viridiplantae</taxon>
        <taxon>Streptophyta</taxon>
        <taxon>Embryophyta</taxon>
        <taxon>Tracheophyta</taxon>
        <taxon>Spermatophyta</taxon>
        <taxon>Magnoliopsida</taxon>
        <taxon>Liliopsida</taxon>
        <taxon>Asparagales</taxon>
        <taxon>Orchidaceae</taxon>
        <taxon>Epidendroideae</taxon>
        <taxon>Malaxideae</taxon>
        <taxon>Dendrobiinae</taxon>
        <taxon>Dendrobium</taxon>
    </lineage>
</organism>
<feature type="region of interest" description="Disordered" evidence="1">
    <location>
        <begin position="95"/>
        <end position="130"/>
    </location>
</feature>
<feature type="compositionally biased region" description="Low complexity" evidence="1">
    <location>
        <begin position="106"/>
        <end position="122"/>
    </location>
</feature>
<dbReference type="Proteomes" id="UP000233837">
    <property type="component" value="Unassembled WGS sequence"/>
</dbReference>
<reference evidence="2 3" key="1">
    <citation type="journal article" date="2016" name="Sci. Rep.">
        <title>The Dendrobium catenatum Lindl. genome sequence provides insights into polysaccharide synthase, floral development and adaptive evolution.</title>
        <authorList>
            <person name="Zhang G.Q."/>
            <person name="Xu Q."/>
            <person name="Bian C."/>
            <person name="Tsai W.C."/>
            <person name="Yeh C.M."/>
            <person name="Liu K.W."/>
            <person name="Yoshida K."/>
            <person name="Zhang L.S."/>
            <person name="Chang S.B."/>
            <person name="Chen F."/>
            <person name="Shi Y."/>
            <person name="Su Y.Y."/>
            <person name="Zhang Y.Q."/>
            <person name="Chen L.J."/>
            <person name="Yin Y."/>
            <person name="Lin M."/>
            <person name="Huang H."/>
            <person name="Deng H."/>
            <person name="Wang Z.W."/>
            <person name="Zhu S.L."/>
            <person name="Zhao X."/>
            <person name="Deng C."/>
            <person name="Niu S.C."/>
            <person name="Huang J."/>
            <person name="Wang M."/>
            <person name="Liu G.H."/>
            <person name="Yang H.J."/>
            <person name="Xiao X.J."/>
            <person name="Hsiao Y.Y."/>
            <person name="Wu W.L."/>
            <person name="Chen Y.Y."/>
            <person name="Mitsuda N."/>
            <person name="Ohme-Takagi M."/>
            <person name="Luo Y.B."/>
            <person name="Van de Peer Y."/>
            <person name="Liu Z.J."/>
        </authorList>
    </citation>
    <scope>NUCLEOTIDE SEQUENCE [LARGE SCALE GENOMIC DNA]</scope>
    <source>
        <tissue evidence="2">The whole plant</tissue>
    </source>
</reference>
<sequence length="193" mass="21001">MQNKTMTEYLASVKTLVDNIDVAGGSVDSEDVLHYILNGLPSTYQSFKTYIRSSLHPISLDNLYSLLRSEEVQQTTDAVKELSLAAAPSTDPTIALFSNRGRGHGRFNNSRTRGRGSSSNRPPRTPRFDGHCQICGKPGHSAVTCWHRGNFQYSSPSSSSDVTLLANSSTSDTVPWYLDSGATAHLSPDPLPL</sequence>
<accession>A0A2I0WTC9</accession>
<dbReference type="EMBL" id="KZ502442">
    <property type="protein sequence ID" value="PKU78922.1"/>
    <property type="molecule type" value="Genomic_DNA"/>
</dbReference>
<dbReference type="GO" id="GO:0008270">
    <property type="term" value="F:zinc ion binding"/>
    <property type="evidence" value="ECO:0007669"/>
    <property type="project" value="InterPro"/>
</dbReference>
<evidence type="ECO:0000313" key="3">
    <source>
        <dbReference type="Proteomes" id="UP000233837"/>
    </source>
</evidence>
<dbReference type="GO" id="GO:0003676">
    <property type="term" value="F:nucleic acid binding"/>
    <property type="evidence" value="ECO:0007669"/>
    <property type="project" value="InterPro"/>
</dbReference>
<evidence type="ECO:0000313" key="2">
    <source>
        <dbReference type="EMBL" id="PKU78922.1"/>
    </source>
</evidence>
<dbReference type="AlphaFoldDB" id="A0A2I0WTC9"/>
<evidence type="ECO:0000256" key="1">
    <source>
        <dbReference type="SAM" id="MobiDB-lite"/>
    </source>
</evidence>